<keyword evidence="2 3" id="KW-0413">Isomerase</keyword>
<comment type="pathway">
    <text evidence="3">Amino-acid biosynthesis; L-lysine biosynthesis via DAP pathway; DL-2,6-diaminopimelate from LL-2,6-diaminopimelate: step 1/1.</text>
</comment>
<dbReference type="SUPFAM" id="SSF54506">
    <property type="entry name" value="Diaminopimelate epimerase-like"/>
    <property type="match status" value="2"/>
</dbReference>
<comment type="function">
    <text evidence="3">Catalyzes the stereoinversion of LL-2,6-diaminopimelate (L,L-DAP) to meso-diaminopimelate (meso-DAP), a precursor of L-lysine and an essential component of the bacterial peptidoglycan.</text>
</comment>
<feature type="binding site" evidence="3">
    <location>
        <position position="64"/>
    </location>
    <ligand>
        <name>substrate</name>
    </ligand>
</feature>
<dbReference type="EC" id="5.1.1.7" evidence="3 4"/>
<dbReference type="UniPathway" id="UPA00034">
    <property type="reaction ID" value="UER00025"/>
</dbReference>
<dbReference type="Pfam" id="PF01678">
    <property type="entry name" value="DAP_epimerase"/>
    <property type="match status" value="2"/>
</dbReference>
<accession>A0A5B8U794</accession>
<evidence type="ECO:0000313" key="5">
    <source>
        <dbReference type="EMBL" id="QEC48973.1"/>
    </source>
</evidence>
<evidence type="ECO:0000313" key="6">
    <source>
        <dbReference type="Proteomes" id="UP000321805"/>
    </source>
</evidence>
<feature type="binding site" evidence="3">
    <location>
        <begin position="209"/>
        <end position="210"/>
    </location>
    <ligand>
        <name>substrate</name>
    </ligand>
</feature>
<keyword evidence="3" id="KW-0028">Amino-acid biosynthesis</keyword>
<feature type="binding site" evidence="3">
    <location>
        <begin position="219"/>
        <end position="220"/>
    </location>
    <ligand>
        <name>substrate</name>
    </ligand>
</feature>
<feature type="site" description="Could be important to modulate the pK values of the two catalytic cysteine residues" evidence="3">
    <location>
        <position position="209"/>
    </location>
</feature>
<gene>
    <name evidence="3 5" type="primary">dapF</name>
    <name evidence="5" type="ORF">FSW04_16265</name>
</gene>
<comment type="subcellular location">
    <subcellularLocation>
        <location evidence="3">Cytoplasm</location>
    </subcellularLocation>
</comment>
<organism evidence="5 6">
    <name type="scientific">Baekduia soli</name>
    <dbReference type="NCBI Taxonomy" id="496014"/>
    <lineage>
        <taxon>Bacteria</taxon>
        <taxon>Bacillati</taxon>
        <taxon>Actinomycetota</taxon>
        <taxon>Thermoleophilia</taxon>
        <taxon>Solirubrobacterales</taxon>
        <taxon>Baekduiaceae</taxon>
        <taxon>Baekduia</taxon>
    </lineage>
</organism>
<dbReference type="GO" id="GO:0005829">
    <property type="term" value="C:cytosol"/>
    <property type="evidence" value="ECO:0007669"/>
    <property type="project" value="TreeGrafter"/>
</dbReference>
<dbReference type="Proteomes" id="UP000321805">
    <property type="component" value="Chromosome"/>
</dbReference>
<dbReference type="KEGG" id="bsol:FSW04_16265"/>
<comment type="subunit">
    <text evidence="3">Homodimer.</text>
</comment>
<sequence>MRFEKWQALGNDYIILERAQLPFALTAARVRRLCDAHLGIGSDGVLELSEADADGFVARLRIFNPDGSEAELSGNGAREAVMYLRRRGWTDRAQFSIQTAAGEIRPTIHDDRTCALAMGRARLQSADFPSGGADGTGTLEATGQTWHFQHVQVGNPQCAIHVPDGDALQALDLPRIGPGIERHPLFPNRTNVSFFRAEAADRIRARIFERGVGETSASGTGACGAAIAHVLRGGDSPVTVRLDGGELAVDVDESLLFTLTGWAVPVYTGELAPELLADLAGDEPA</sequence>
<dbReference type="PANTHER" id="PTHR31689">
    <property type="entry name" value="DIAMINOPIMELATE EPIMERASE, CHLOROPLASTIC"/>
    <property type="match status" value="1"/>
</dbReference>
<dbReference type="RefSeq" id="WP_146921107.1">
    <property type="nucleotide sequence ID" value="NZ_CP042430.1"/>
</dbReference>
<comment type="similarity">
    <text evidence="1 3">Belongs to the diaminopimelate epimerase family.</text>
</comment>
<comment type="catalytic activity">
    <reaction evidence="3">
        <text>(2S,6S)-2,6-diaminopimelate = meso-2,6-diaminopimelate</text>
        <dbReference type="Rhea" id="RHEA:15393"/>
        <dbReference type="ChEBI" id="CHEBI:57609"/>
        <dbReference type="ChEBI" id="CHEBI:57791"/>
        <dbReference type="EC" id="5.1.1.7"/>
    </reaction>
</comment>
<proteinExistence type="inferred from homology"/>
<dbReference type="NCBIfam" id="TIGR00652">
    <property type="entry name" value="DapF"/>
    <property type="match status" value="1"/>
</dbReference>
<dbReference type="GO" id="GO:0008837">
    <property type="term" value="F:diaminopimelate epimerase activity"/>
    <property type="evidence" value="ECO:0007669"/>
    <property type="project" value="UniProtKB-UniRule"/>
</dbReference>
<feature type="binding site" evidence="3">
    <location>
        <position position="11"/>
    </location>
    <ligand>
        <name>substrate</name>
    </ligand>
</feature>
<keyword evidence="3" id="KW-0963">Cytoplasm</keyword>
<dbReference type="PANTHER" id="PTHR31689:SF0">
    <property type="entry name" value="DIAMINOPIMELATE EPIMERASE"/>
    <property type="match status" value="1"/>
</dbReference>
<dbReference type="Gene3D" id="3.10.310.10">
    <property type="entry name" value="Diaminopimelate Epimerase, Chain A, domain 1"/>
    <property type="match status" value="2"/>
</dbReference>
<evidence type="ECO:0000256" key="1">
    <source>
        <dbReference type="ARBA" id="ARBA00010219"/>
    </source>
</evidence>
<dbReference type="OrthoDB" id="9805408at2"/>
<feature type="binding site" evidence="3">
    <location>
        <position position="191"/>
    </location>
    <ligand>
        <name>substrate</name>
    </ligand>
</feature>
<dbReference type="HAMAP" id="MF_00197">
    <property type="entry name" value="DAP_epimerase"/>
    <property type="match status" value="1"/>
</dbReference>
<dbReference type="AlphaFoldDB" id="A0A5B8U794"/>
<evidence type="ECO:0000256" key="3">
    <source>
        <dbReference type="HAMAP-Rule" id="MF_00197"/>
    </source>
</evidence>
<keyword evidence="6" id="KW-1185">Reference proteome</keyword>
<evidence type="ECO:0000256" key="4">
    <source>
        <dbReference type="NCBIfam" id="TIGR00652"/>
    </source>
</evidence>
<reference evidence="5 6" key="1">
    <citation type="journal article" date="2018" name="J. Microbiol.">
        <title>Baekduia soli gen. nov., sp. nov., a novel bacterium isolated from the soil of Baekdu Mountain and proposal of a novel family name, Baekduiaceae fam. nov.</title>
        <authorList>
            <person name="An D.S."/>
            <person name="Siddiqi M.Z."/>
            <person name="Kim K.H."/>
            <person name="Yu H.S."/>
            <person name="Im W.T."/>
        </authorList>
    </citation>
    <scope>NUCLEOTIDE SEQUENCE [LARGE SCALE GENOMIC DNA]</scope>
    <source>
        <strain evidence="5 6">BR7-21</strain>
    </source>
</reference>
<feature type="binding site" evidence="3">
    <location>
        <position position="155"/>
    </location>
    <ligand>
        <name>substrate</name>
    </ligand>
</feature>
<comment type="caution">
    <text evidence="3">Lacks conserved residue(s) required for the propagation of feature annotation.</text>
</comment>
<feature type="binding site" evidence="3">
    <location>
        <begin position="74"/>
        <end position="75"/>
    </location>
    <ligand>
        <name>substrate</name>
    </ligand>
</feature>
<name>A0A5B8U794_9ACTN</name>
<keyword evidence="3" id="KW-0457">Lysine biosynthesis</keyword>
<protein>
    <recommendedName>
        <fullName evidence="3 4">Diaminopimelate epimerase</fullName>
        <shortName evidence="3">DAP epimerase</shortName>
        <ecNumber evidence="3 4">5.1.1.7</ecNumber>
    </recommendedName>
    <alternativeName>
        <fullName evidence="3">PLP-independent amino acid racemase</fullName>
    </alternativeName>
</protein>
<dbReference type="EMBL" id="CP042430">
    <property type="protein sequence ID" value="QEC48973.1"/>
    <property type="molecule type" value="Genomic_DNA"/>
</dbReference>
<dbReference type="GO" id="GO:0009089">
    <property type="term" value="P:lysine biosynthetic process via diaminopimelate"/>
    <property type="evidence" value="ECO:0007669"/>
    <property type="project" value="UniProtKB-UniRule"/>
</dbReference>
<evidence type="ECO:0000256" key="2">
    <source>
        <dbReference type="ARBA" id="ARBA00023235"/>
    </source>
</evidence>
<dbReference type="InterPro" id="IPR001653">
    <property type="entry name" value="DAP_epimerase_DapF"/>
</dbReference>